<accession>T1JK84</accession>
<evidence type="ECO:0000256" key="4">
    <source>
        <dbReference type="ARBA" id="ARBA00022989"/>
    </source>
</evidence>
<feature type="transmembrane region" description="Helical" evidence="11">
    <location>
        <begin position="433"/>
        <end position="455"/>
    </location>
</feature>
<keyword evidence="8 9" id="KW-0739">Sodium transport</keyword>
<proteinExistence type="inferred from homology"/>
<name>T1JK84_STRMM</name>
<evidence type="ECO:0000259" key="13">
    <source>
        <dbReference type="Pfam" id="PF00999"/>
    </source>
</evidence>
<dbReference type="GO" id="GO:0098719">
    <property type="term" value="P:sodium ion import across plasma membrane"/>
    <property type="evidence" value="ECO:0007669"/>
    <property type="project" value="TreeGrafter"/>
</dbReference>
<reference evidence="15" key="1">
    <citation type="submission" date="2011-05" db="EMBL/GenBank/DDBJ databases">
        <authorList>
            <person name="Richards S.R."/>
            <person name="Qu J."/>
            <person name="Jiang H."/>
            <person name="Jhangiani S.N."/>
            <person name="Agravi P."/>
            <person name="Goodspeed R."/>
            <person name="Gross S."/>
            <person name="Mandapat C."/>
            <person name="Jackson L."/>
            <person name="Mathew T."/>
            <person name="Pu L."/>
            <person name="Thornton R."/>
            <person name="Saada N."/>
            <person name="Wilczek-Boney K.B."/>
            <person name="Lee S."/>
            <person name="Kovar C."/>
            <person name="Wu Y."/>
            <person name="Scherer S.E."/>
            <person name="Worley K.C."/>
            <person name="Muzny D.M."/>
            <person name="Gibbs R."/>
        </authorList>
    </citation>
    <scope>NUCLEOTIDE SEQUENCE</scope>
    <source>
        <strain evidence="15">Brora</strain>
    </source>
</reference>
<feature type="region of interest" description="Disordered" evidence="10">
    <location>
        <begin position="656"/>
        <end position="685"/>
    </location>
</feature>
<evidence type="ECO:0000313" key="15">
    <source>
        <dbReference type="Proteomes" id="UP000014500"/>
    </source>
</evidence>
<dbReference type="STRING" id="126957.T1JK84"/>
<feature type="transmembrane region" description="Helical" evidence="11">
    <location>
        <begin position="141"/>
        <end position="157"/>
    </location>
</feature>
<feature type="transmembrane region" description="Helical" evidence="11">
    <location>
        <begin position="232"/>
        <end position="253"/>
    </location>
</feature>
<dbReference type="PANTHER" id="PTHR10110">
    <property type="entry name" value="SODIUM/HYDROGEN EXCHANGER"/>
    <property type="match status" value="1"/>
</dbReference>
<evidence type="ECO:0000256" key="3">
    <source>
        <dbReference type="ARBA" id="ARBA00022692"/>
    </source>
</evidence>
<dbReference type="NCBIfam" id="TIGR00840">
    <property type="entry name" value="b_cpa1"/>
    <property type="match status" value="1"/>
</dbReference>
<evidence type="ECO:0000256" key="6">
    <source>
        <dbReference type="ARBA" id="ARBA00023065"/>
    </source>
</evidence>
<dbReference type="AlphaFoldDB" id="T1JK84"/>
<dbReference type="GO" id="GO:0005886">
    <property type="term" value="C:plasma membrane"/>
    <property type="evidence" value="ECO:0007669"/>
    <property type="project" value="TreeGrafter"/>
</dbReference>
<evidence type="ECO:0000256" key="7">
    <source>
        <dbReference type="ARBA" id="ARBA00023136"/>
    </source>
</evidence>
<feature type="chain" id="PRO_5004579738" description="Sodium/hydrogen exchanger" evidence="12">
    <location>
        <begin position="31"/>
        <end position="685"/>
    </location>
</feature>
<keyword evidence="2 9" id="KW-0813">Transport</keyword>
<dbReference type="InterPro" id="IPR006153">
    <property type="entry name" value="Cation/H_exchanger_TM"/>
</dbReference>
<comment type="subcellular location">
    <subcellularLocation>
        <location evidence="1">Membrane</location>
        <topology evidence="1">Multi-pass membrane protein</topology>
    </subcellularLocation>
</comment>
<dbReference type="PANTHER" id="PTHR10110:SF98">
    <property type="entry name" value="SODIUM_HYDROGEN EXCHANGER"/>
    <property type="match status" value="1"/>
</dbReference>
<organism evidence="14 15">
    <name type="scientific">Strigamia maritima</name>
    <name type="common">European centipede</name>
    <name type="synonym">Geophilus maritimus</name>
    <dbReference type="NCBI Taxonomy" id="126957"/>
    <lineage>
        <taxon>Eukaryota</taxon>
        <taxon>Metazoa</taxon>
        <taxon>Ecdysozoa</taxon>
        <taxon>Arthropoda</taxon>
        <taxon>Myriapoda</taxon>
        <taxon>Chilopoda</taxon>
        <taxon>Pleurostigmophora</taxon>
        <taxon>Geophilomorpha</taxon>
        <taxon>Linotaeniidae</taxon>
        <taxon>Strigamia</taxon>
    </lineage>
</organism>
<feature type="transmembrane region" description="Helical" evidence="11">
    <location>
        <begin position="273"/>
        <end position="296"/>
    </location>
</feature>
<dbReference type="HOGENOM" id="CLU_005912_4_2_1"/>
<dbReference type="Proteomes" id="UP000014500">
    <property type="component" value="Unassembled WGS sequence"/>
</dbReference>
<dbReference type="Pfam" id="PF00999">
    <property type="entry name" value="Na_H_Exchanger"/>
    <property type="match status" value="1"/>
</dbReference>
<reference evidence="14" key="2">
    <citation type="submission" date="2015-02" db="UniProtKB">
        <authorList>
            <consortium name="EnsemblMetazoa"/>
        </authorList>
    </citation>
    <scope>IDENTIFICATION</scope>
</reference>
<feature type="transmembrane region" description="Helical" evidence="11">
    <location>
        <begin position="461"/>
        <end position="484"/>
    </location>
</feature>
<dbReference type="GO" id="GO:0051453">
    <property type="term" value="P:regulation of intracellular pH"/>
    <property type="evidence" value="ECO:0007669"/>
    <property type="project" value="TreeGrafter"/>
</dbReference>
<dbReference type="GO" id="GO:0015385">
    <property type="term" value="F:sodium:proton antiporter activity"/>
    <property type="evidence" value="ECO:0007669"/>
    <property type="project" value="InterPro"/>
</dbReference>
<dbReference type="PhylomeDB" id="T1JK84"/>
<dbReference type="eggNOG" id="KOG1966">
    <property type="taxonomic scope" value="Eukaryota"/>
</dbReference>
<feature type="transmembrane region" description="Helical" evidence="11">
    <location>
        <begin position="203"/>
        <end position="225"/>
    </location>
</feature>
<feature type="transmembrane region" description="Helical" evidence="11">
    <location>
        <begin position="78"/>
        <end position="98"/>
    </location>
</feature>
<dbReference type="InterPro" id="IPR004709">
    <property type="entry name" value="NaH_exchanger"/>
</dbReference>
<keyword evidence="7 11" id="KW-0472">Membrane</keyword>
<keyword evidence="3 9" id="KW-0812">Transmembrane</keyword>
<evidence type="ECO:0000256" key="9">
    <source>
        <dbReference type="RuleBase" id="RU003722"/>
    </source>
</evidence>
<dbReference type="Gene3D" id="6.10.140.1330">
    <property type="match status" value="1"/>
</dbReference>
<comment type="similarity">
    <text evidence="9">Belongs to the monovalent cation:proton antiporter 1 (CPA1) transporter (TC 2.A.36) family.</text>
</comment>
<keyword evidence="12" id="KW-0732">Signal</keyword>
<dbReference type="PRINTS" id="PR01084">
    <property type="entry name" value="NAHEXCHNGR"/>
</dbReference>
<keyword evidence="6 9" id="KW-0406">Ion transport</keyword>
<evidence type="ECO:0000256" key="8">
    <source>
        <dbReference type="ARBA" id="ARBA00023201"/>
    </source>
</evidence>
<keyword evidence="5" id="KW-0915">Sodium</keyword>
<evidence type="ECO:0000256" key="5">
    <source>
        <dbReference type="ARBA" id="ARBA00023053"/>
    </source>
</evidence>
<keyword evidence="9" id="KW-0050">Antiport</keyword>
<feature type="domain" description="Cation/H+ exchanger transmembrane" evidence="13">
    <location>
        <begin position="89"/>
        <end position="484"/>
    </location>
</feature>
<evidence type="ECO:0000256" key="11">
    <source>
        <dbReference type="SAM" id="Phobius"/>
    </source>
</evidence>
<feature type="signal peptide" evidence="12">
    <location>
        <begin position="1"/>
        <end position="30"/>
    </location>
</feature>
<evidence type="ECO:0000313" key="14">
    <source>
        <dbReference type="EnsemblMetazoa" id="SMAR014264-PA"/>
    </source>
</evidence>
<evidence type="ECO:0000256" key="10">
    <source>
        <dbReference type="SAM" id="MobiDB-lite"/>
    </source>
</evidence>
<feature type="transmembrane region" description="Helical" evidence="11">
    <location>
        <begin position="394"/>
        <end position="421"/>
    </location>
</feature>
<evidence type="ECO:0000256" key="2">
    <source>
        <dbReference type="ARBA" id="ARBA00022448"/>
    </source>
</evidence>
<feature type="transmembrane region" description="Helical" evidence="11">
    <location>
        <begin position="169"/>
        <end position="191"/>
    </location>
</feature>
<dbReference type="EMBL" id="JH431850">
    <property type="status" value="NOT_ANNOTATED_CDS"/>
    <property type="molecule type" value="Genomic_DNA"/>
</dbReference>
<evidence type="ECO:0000256" key="1">
    <source>
        <dbReference type="ARBA" id="ARBA00004141"/>
    </source>
</evidence>
<keyword evidence="4 11" id="KW-1133">Transmembrane helix</keyword>
<dbReference type="OMA" id="LFMEQKP"/>
<evidence type="ECO:0000256" key="12">
    <source>
        <dbReference type="SAM" id="SignalP"/>
    </source>
</evidence>
<protein>
    <recommendedName>
        <fullName evidence="9">Sodium/hydrogen exchanger</fullName>
    </recommendedName>
</protein>
<dbReference type="InterPro" id="IPR018422">
    <property type="entry name" value="Cation/H_exchanger_CPA1"/>
</dbReference>
<sequence>MLRTEEKCWRWPSWLLFAVVITAISASVNGASSAAVESTHRSSGRADEHGFEPPDHEADSTHHVYTDYPVASVDFKRVQIPFIIALWIFLATLAKIGFHMANKLSSIFPESCLLIVVGVVIGLLLFYTQLTTVSPLTPDTFFLYMLPPIVLDAGYFMPNRLFFDNLGSILLFAVIGTIWNTVTIGLSLYAVGLTGLYSVELKILDAFLFSALISAVDPVAVLAVFEEIQVNEVLYIVVFGESLLNDAVTVVLYHMFQAYTEMVEVNGIKYTDYLSGIASFFVVALGGTAIGVVWGYMTAFVTRFTNHVRVIEPILVFVMSYMSYLNAEMFKLSGILAITFCGISMKNYVEANISHKSHTTVKYTMKMIASSSETIIFMFLGVSTVTDDHDWNTWFVIFTILFCTVYRAIGVVILTAFANHFRVQKLNKVEEFVMAYGGLRGAVAFALVLTINVNAAHRHMFITTTIAVVYFTVFVQGITIKPLVDILGVKKSEKRKVTMNERIHERYYDNNFIRRWFVRDHKTNDPKILETFSKLNIKDAMNMVHSSHSALPRVGTTEFSFSNLFGNYTQSNLSRSQGSFSPELSGATWDRDLKEMNYLPAGRDINEANLHHILSDAMFKPPRRSRKYSRSQIHEPEVHPQFHHKMRMQIRHVLSEQSKHKKMKERKKNGATGSGGKGLVLNGAA</sequence>
<dbReference type="EnsemblMetazoa" id="SMAR014264-RA">
    <property type="protein sequence ID" value="SMAR014264-PA"/>
    <property type="gene ID" value="SMAR014264"/>
</dbReference>
<feature type="compositionally biased region" description="Basic residues" evidence="10">
    <location>
        <begin position="659"/>
        <end position="669"/>
    </location>
</feature>
<keyword evidence="15" id="KW-1185">Reference proteome</keyword>
<feature type="transmembrane region" description="Helical" evidence="11">
    <location>
        <begin position="110"/>
        <end position="129"/>
    </location>
</feature>
<dbReference type="GO" id="GO:0015386">
    <property type="term" value="F:potassium:proton antiporter activity"/>
    <property type="evidence" value="ECO:0007669"/>
    <property type="project" value="TreeGrafter"/>
</dbReference>